<dbReference type="RefSeq" id="WP_073038962.1">
    <property type="nucleotide sequence ID" value="NZ_FQVB01000018.1"/>
</dbReference>
<dbReference type="Proteomes" id="UP000184076">
    <property type="component" value="Unassembled WGS sequence"/>
</dbReference>
<reference evidence="2" key="1">
    <citation type="submission" date="2016-11" db="EMBL/GenBank/DDBJ databases">
        <authorList>
            <person name="Varghese N."/>
            <person name="Submissions S."/>
        </authorList>
    </citation>
    <scope>NUCLEOTIDE SEQUENCE [LARGE SCALE GENOMIC DNA]</scope>
    <source>
        <strain evidence="2">DSM 9756</strain>
    </source>
</reference>
<gene>
    <name evidence="1" type="ORF">SAMN02745206_02033</name>
</gene>
<proteinExistence type="predicted"/>
<evidence type="ECO:0000313" key="2">
    <source>
        <dbReference type="Proteomes" id="UP000184076"/>
    </source>
</evidence>
<name>A0A1M5BVR9_9BACT</name>
<dbReference type="InterPro" id="IPR003748">
    <property type="entry name" value="DUF169"/>
</dbReference>
<keyword evidence="2" id="KW-1185">Reference proteome</keyword>
<dbReference type="EMBL" id="FQVB01000018">
    <property type="protein sequence ID" value="SHF46377.1"/>
    <property type="molecule type" value="Genomic_DNA"/>
</dbReference>
<evidence type="ECO:0000313" key="1">
    <source>
        <dbReference type="EMBL" id="SHF46377.1"/>
    </source>
</evidence>
<protein>
    <submittedName>
        <fullName evidence="1">Uncharacterized ArCR, COG2043</fullName>
    </submittedName>
</protein>
<dbReference type="OrthoDB" id="9779322at2"/>
<sequence length="272" mass="30311">MESQVARMLGMTHQPVAILWADQEPEKAARFTPGKWGCVMWMLVGASRGKTAAFDETTYGCWGGGVGLGFGNQYKAFPGGEPCFHYFLSVGNRHWDTGRALVEQMEASGAGGSFLEDLRDGEGYLKSPERVADFVKELPIMQVPTRYVVFKPLGEVHPEEEEPKVVVFWATPHQLAALVVLANYDRPGNENVAVPFGAGCQSVGIYAYRELDRPYPRGIIGQMDLSARLNVRKTMGDHVFTFAAPWRLFREMEENVAESFASRQVWRQLAGK</sequence>
<accession>A0A1M5BVR9</accession>
<dbReference type="AlphaFoldDB" id="A0A1M5BVR9"/>
<dbReference type="Pfam" id="PF02596">
    <property type="entry name" value="DUF169"/>
    <property type="match status" value="1"/>
</dbReference>
<organism evidence="1 2">
    <name type="scientific">Desulfacinum infernum DSM 9756</name>
    <dbReference type="NCBI Taxonomy" id="1121391"/>
    <lineage>
        <taxon>Bacteria</taxon>
        <taxon>Pseudomonadati</taxon>
        <taxon>Thermodesulfobacteriota</taxon>
        <taxon>Syntrophobacteria</taxon>
        <taxon>Syntrophobacterales</taxon>
        <taxon>Syntrophobacteraceae</taxon>
        <taxon>Desulfacinum</taxon>
    </lineage>
</organism>